<dbReference type="GO" id="GO:0005509">
    <property type="term" value="F:calcium ion binding"/>
    <property type="evidence" value="ECO:0007669"/>
    <property type="project" value="InterPro"/>
</dbReference>
<sequence>MNMNQPQLLAVADAINMAIKGAGTDDAALIRSIATHTNPQLQFIRASYEARYARDLVDDIKGDTSGHYETLLCQCVTERYRLEAELVRKACKGAGTDEAMLMDVLLCRNAHELKAITEAYERTFHRNMREDVLSEFSGKLKRVFIAALSMGREDGPADPARVQSDAQALRKATKGLGTDESAVFAIMFS</sequence>
<keyword evidence="3" id="KW-0041">Annexin</keyword>
<dbReference type="InterPro" id="IPR001464">
    <property type="entry name" value="Annexin"/>
</dbReference>
<name>A0A9K3GMW6_9EUKA</name>
<dbReference type="GO" id="GO:0012506">
    <property type="term" value="C:vesicle membrane"/>
    <property type="evidence" value="ECO:0007669"/>
    <property type="project" value="TreeGrafter"/>
</dbReference>
<evidence type="ECO:0000256" key="3">
    <source>
        <dbReference type="ARBA" id="ARBA00023216"/>
    </source>
</evidence>
<dbReference type="GO" id="GO:0005737">
    <property type="term" value="C:cytoplasm"/>
    <property type="evidence" value="ECO:0007669"/>
    <property type="project" value="TreeGrafter"/>
</dbReference>
<feature type="non-terminal residue" evidence="4">
    <location>
        <position position="189"/>
    </location>
</feature>
<dbReference type="PROSITE" id="PS51897">
    <property type="entry name" value="ANNEXIN_2"/>
    <property type="match status" value="3"/>
</dbReference>
<keyword evidence="5" id="KW-1185">Reference proteome</keyword>
<dbReference type="PANTHER" id="PTHR10502:SF102">
    <property type="entry name" value="ANNEXIN B11"/>
    <property type="match status" value="1"/>
</dbReference>
<dbReference type="PANTHER" id="PTHR10502">
    <property type="entry name" value="ANNEXIN"/>
    <property type="match status" value="1"/>
</dbReference>
<dbReference type="AlphaFoldDB" id="A0A9K3GMW6"/>
<dbReference type="FunFam" id="1.10.220.10:FF:000005">
    <property type="entry name" value="Annexin"/>
    <property type="match status" value="1"/>
</dbReference>
<evidence type="ECO:0000313" key="4">
    <source>
        <dbReference type="EMBL" id="GIQ88185.1"/>
    </source>
</evidence>
<dbReference type="PRINTS" id="PR00196">
    <property type="entry name" value="ANNEXIN"/>
</dbReference>
<keyword evidence="2" id="KW-0677">Repeat</keyword>
<dbReference type="InterPro" id="IPR037104">
    <property type="entry name" value="Annexin_sf"/>
</dbReference>
<evidence type="ECO:0000256" key="1">
    <source>
        <dbReference type="ARBA" id="ARBA00007831"/>
    </source>
</evidence>
<protein>
    <submittedName>
        <fullName evidence="4">Annexin</fullName>
    </submittedName>
</protein>
<dbReference type="GO" id="GO:0005544">
    <property type="term" value="F:calcium-dependent phospholipid binding"/>
    <property type="evidence" value="ECO:0007669"/>
    <property type="project" value="InterPro"/>
</dbReference>
<dbReference type="GO" id="GO:0001786">
    <property type="term" value="F:phosphatidylserine binding"/>
    <property type="evidence" value="ECO:0007669"/>
    <property type="project" value="TreeGrafter"/>
</dbReference>
<dbReference type="Proteomes" id="UP000265618">
    <property type="component" value="Unassembled WGS sequence"/>
</dbReference>
<dbReference type="OrthoDB" id="37886at2759"/>
<comment type="caution">
    <text evidence="4">The sequence shown here is derived from an EMBL/GenBank/DDBJ whole genome shotgun (WGS) entry which is preliminary data.</text>
</comment>
<dbReference type="SMART" id="SM00335">
    <property type="entry name" value="ANX"/>
    <property type="match status" value="2"/>
</dbReference>
<dbReference type="Pfam" id="PF00191">
    <property type="entry name" value="Annexin"/>
    <property type="match status" value="2"/>
</dbReference>
<dbReference type="EMBL" id="BDIP01003840">
    <property type="protein sequence ID" value="GIQ88185.1"/>
    <property type="molecule type" value="Genomic_DNA"/>
</dbReference>
<dbReference type="GO" id="GO:0005886">
    <property type="term" value="C:plasma membrane"/>
    <property type="evidence" value="ECO:0007669"/>
    <property type="project" value="TreeGrafter"/>
</dbReference>
<gene>
    <name evidence="4" type="ORF">KIPB_010381</name>
</gene>
<reference evidence="4 5" key="1">
    <citation type="journal article" date="2018" name="PLoS ONE">
        <title>The draft genome of Kipferlia bialata reveals reductive genome evolution in fornicate parasites.</title>
        <authorList>
            <person name="Tanifuji G."/>
            <person name="Takabayashi S."/>
            <person name="Kume K."/>
            <person name="Takagi M."/>
            <person name="Nakayama T."/>
            <person name="Kamikawa R."/>
            <person name="Inagaki Y."/>
            <person name="Hashimoto T."/>
        </authorList>
    </citation>
    <scope>NUCLEOTIDE SEQUENCE [LARGE SCALE GENOMIC DNA]</scope>
    <source>
        <strain evidence="4">NY0173</strain>
    </source>
</reference>
<evidence type="ECO:0000313" key="5">
    <source>
        <dbReference type="Proteomes" id="UP000265618"/>
    </source>
</evidence>
<dbReference type="GO" id="GO:0005634">
    <property type="term" value="C:nucleus"/>
    <property type="evidence" value="ECO:0007669"/>
    <property type="project" value="TreeGrafter"/>
</dbReference>
<dbReference type="Gene3D" id="1.10.220.10">
    <property type="entry name" value="Annexin"/>
    <property type="match status" value="3"/>
</dbReference>
<evidence type="ECO:0000256" key="2">
    <source>
        <dbReference type="ARBA" id="ARBA00022737"/>
    </source>
</evidence>
<comment type="similarity">
    <text evidence="1">Belongs to the annexin family.</text>
</comment>
<dbReference type="SUPFAM" id="SSF47874">
    <property type="entry name" value="Annexin"/>
    <property type="match status" value="1"/>
</dbReference>
<proteinExistence type="inferred from homology"/>
<dbReference type="InterPro" id="IPR018502">
    <property type="entry name" value="Annexin_repeat"/>
</dbReference>
<accession>A0A9K3GMW6</accession>
<organism evidence="4 5">
    <name type="scientific">Kipferlia bialata</name>
    <dbReference type="NCBI Taxonomy" id="797122"/>
    <lineage>
        <taxon>Eukaryota</taxon>
        <taxon>Metamonada</taxon>
        <taxon>Carpediemonas-like organisms</taxon>
        <taxon>Kipferlia</taxon>
    </lineage>
</organism>